<feature type="transmembrane region" description="Helical" evidence="1">
    <location>
        <begin position="91"/>
        <end position="109"/>
    </location>
</feature>
<organism evidence="2 3">
    <name type="scientific">Myodes glareolus</name>
    <name type="common">Bank vole</name>
    <name type="synonym">Clethrionomys glareolus</name>
    <dbReference type="NCBI Taxonomy" id="447135"/>
    <lineage>
        <taxon>Eukaryota</taxon>
        <taxon>Metazoa</taxon>
        <taxon>Chordata</taxon>
        <taxon>Craniata</taxon>
        <taxon>Vertebrata</taxon>
        <taxon>Euteleostomi</taxon>
        <taxon>Mammalia</taxon>
        <taxon>Eutheria</taxon>
        <taxon>Euarchontoglires</taxon>
        <taxon>Glires</taxon>
        <taxon>Rodentia</taxon>
        <taxon>Myomorpha</taxon>
        <taxon>Muroidea</taxon>
        <taxon>Cricetidae</taxon>
        <taxon>Arvicolinae</taxon>
        <taxon>Myodes</taxon>
    </lineage>
</organism>
<accession>A0AAW0HWE7</accession>
<evidence type="ECO:0000256" key="1">
    <source>
        <dbReference type="SAM" id="Phobius"/>
    </source>
</evidence>
<keyword evidence="1" id="KW-0472">Membrane</keyword>
<gene>
    <name evidence="2" type="ORF">U0070_017487</name>
</gene>
<dbReference type="PANTHER" id="PTHR37680:SF1">
    <property type="entry name" value="C130050O18RIK PROTEIN"/>
    <property type="match status" value="1"/>
</dbReference>
<dbReference type="Gene3D" id="1.20.1070.10">
    <property type="entry name" value="Rhodopsin 7-helix transmembrane proteins"/>
    <property type="match status" value="1"/>
</dbReference>
<dbReference type="Proteomes" id="UP001488838">
    <property type="component" value="Unassembled WGS sequence"/>
</dbReference>
<reference evidence="2 3" key="1">
    <citation type="journal article" date="2023" name="bioRxiv">
        <title>Conserved and derived expression patterns and positive selection on dental genes reveal complex evolutionary context of ever-growing rodent molars.</title>
        <authorList>
            <person name="Calamari Z.T."/>
            <person name="Song A."/>
            <person name="Cohen E."/>
            <person name="Akter M."/>
            <person name="Roy R.D."/>
            <person name="Hallikas O."/>
            <person name="Christensen M.M."/>
            <person name="Li P."/>
            <person name="Marangoni P."/>
            <person name="Jernvall J."/>
            <person name="Klein O.D."/>
        </authorList>
    </citation>
    <scope>NUCLEOTIDE SEQUENCE [LARGE SCALE GENOMIC DNA]</scope>
    <source>
        <strain evidence="2">V071</strain>
    </source>
</reference>
<keyword evidence="1" id="KW-0812">Transmembrane</keyword>
<evidence type="ECO:0000313" key="2">
    <source>
        <dbReference type="EMBL" id="KAK7806495.1"/>
    </source>
</evidence>
<feature type="transmembrane region" description="Helical" evidence="1">
    <location>
        <begin position="209"/>
        <end position="229"/>
    </location>
</feature>
<feature type="transmembrane region" description="Helical" evidence="1">
    <location>
        <begin position="58"/>
        <end position="79"/>
    </location>
</feature>
<keyword evidence="3" id="KW-1185">Reference proteome</keyword>
<name>A0AAW0HWE7_MYOGA</name>
<dbReference type="EMBL" id="JBBHLL010000300">
    <property type="protein sequence ID" value="KAK7806495.1"/>
    <property type="molecule type" value="Genomic_DNA"/>
</dbReference>
<dbReference type="AlphaFoldDB" id="A0AAW0HWE7"/>
<feature type="transmembrane region" description="Helical" evidence="1">
    <location>
        <begin position="158"/>
        <end position="184"/>
    </location>
</feature>
<feature type="transmembrane region" description="Helical" evidence="1">
    <location>
        <begin position="115"/>
        <end position="137"/>
    </location>
</feature>
<keyword evidence="1" id="KW-1133">Transmembrane helix</keyword>
<proteinExistence type="predicted"/>
<sequence length="346" mass="37546">MARSCQKEKTAEGMEGGVTAALKMDRHNMSWIRYPSHVSPAVEDVIAAQSIISRCMHVYIAVCVPLSLVTGLFCLSVFIRERTRLGVLDRLLAGLTVTSILVTLLSLNAAGRPDYMATTNLGCGTLSFFSNVCYFTAQYLQGAMLVQSLLPGSSGCQLLVRPVASLAAIGGCAVCSSLIVVSLLGTSGELHATTVCQVNPLTAWPEYEIVKFSLGFALALSFQMVLLLLHATQPAWRVAPAPRDTASGRWAVLAVTLNMFACRLFFNVVLLHRAQLKLRKDVGSPRDELLMNLAELALSGESCINLVVTLILHTRCRLRLLGLLERLTQRCRRGPDNSMPLDRVGG</sequence>
<dbReference type="SUPFAM" id="SSF81321">
    <property type="entry name" value="Family A G protein-coupled receptor-like"/>
    <property type="match status" value="1"/>
</dbReference>
<protein>
    <submittedName>
        <fullName evidence="2">Uncharacterized protein</fullName>
    </submittedName>
</protein>
<feature type="transmembrane region" description="Helical" evidence="1">
    <location>
        <begin position="250"/>
        <end position="270"/>
    </location>
</feature>
<evidence type="ECO:0000313" key="3">
    <source>
        <dbReference type="Proteomes" id="UP001488838"/>
    </source>
</evidence>
<comment type="caution">
    <text evidence="2">The sequence shown here is derived from an EMBL/GenBank/DDBJ whole genome shotgun (WGS) entry which is preliminary data.</text>
</comment>
<dbReference type="PANTHER" id="PTHR37680">
    <property type="entry name" value="C130050O18RIK PROTEIN"/>
    <property type="match status" value="1"/>
</dbReference>